<gene>
    <name evidence="2" type="ORF">g.56061</name>
</gene>
<protein>
    <submittedName>
        <fullName evidence="2">Uncharacterized protein</fullName>
    </submittedName>
</protein>
<dbReference type="EMBL" id="GGMR01012665">
    <property type="protein sequence ID" value="MBY25284.1"/>
    <property type="molecule type" value="Transcribed_RNA"/>
</dbReference>
<name>A0A2S2P783_SCHGA</name>
<feature type="region of interest" description="Disordered" evidence="1">
    <location>
        <begin position="1"/>
        <end position="32"/>
    </location>
</feature>
<reference evidence="2" key="1">
    <citation type="submission" date="2018-04" db="EMBL/GenBank/DDBJ databases">
        <title>Transcriptome of Schizaphis graminum biotype I.</title>
        <authorList>
            <person name="Scully E.D."/>
            <person name="Geib S.M."/>
            <person name="Palmer N.A."/>
            <person name="Koch K."/>
            <person name="Bradshaw J."/>
            <person name="Heng-Moss T."/>
            <person name="Sarath G."/>
        </authorList>
    </citation>
    <scope>NUCLEOTIDE SEQUENCE</scope>
</reference>
<accession>A0A2S2P783</accession>
<organism evidence="2">
    <name type="scientific">Schizaphis graminum</name>
    <name type="common">Green bug aphid</name>
    <dbReference type="NCBI Taxonomy" id="13262"/>
    <lineage>
        <taxon>Eukaryota</taxon>
        <taxon>Metazoa</taxon>
        <taxon>Ecdysozoa</taxon>
        <taxon>Arthropoda</taxon>
        <taxon>Hexapoda</taxon>
        <taxon>Insecta</taxon>
        <taxon>Pterygota</taxon>
        <taxon>Neoptera</taxon>
        <taxon>Paraneoptera</taxon>
        <taxon>Hemiptera</taxon>
        <taxon>Sternorrhyncha</taxon>
        <taxon>Aphidomorpha</taxon>
        <taxon>Aphidoidea</taxon>
        <taxon>Aphididae</taxon>
        <taxon>Aphidini</taxon>
        <taxon>Schizaphis</taxon>
    </lineage>
</organism>
<sequence>MGRGASAQYARHETLPRTQINGRRSSGGGGVGTGTVARAAALRVATRVQSCLGTGGAAGPVLPPSCRVPRSPARYTRLRDRRTRAVLPRAVSFSINKKINNYFLIAGCERSSLAAHVVHSDGNATHRALLPRQR</sequence>
<evidence type="ECO:0000256" key="1">
    <source>
        <dbReference type="SAM" id="MobiDB-lite"/>
    </source>
</evidence>
<proteinExistence type="predicted"/>
<dbReference type="AlphaFoldDB" id="A0A2S2P783"/>
<evidence type="ECO:0000313" key="2">
    <source>
        <dbReference type="EMBL" id="MBY25284.1"/>
    </source>
</evidence>